<dbReference type="Gene3D" id="3.20.20.140">
    <property type="entry name" value="Metal-dependent hydrolases"/>
    <property type="match status" value="1"/>
</dbReference>
<dbReference type="OrthoDB" id="9807210at2"/>
<dbReference type="PANTHER" id="PTHR43135:SF3">
    <property type="entry name" value="ALPHA-D-RIBOSE 1-METHYLPHOSPHONATE 5-TRIPHOSPHATE DIPHOSPHATASE"/>
    <property type="match status" value="1"/>
</dbReference>
<proteinExistence type="predicted"/>
<dbReference type="InterPro" id="IPR032466">
    <property type="entry name" value="Metal_Hydrolase"/>
</dbReference>
<dbReference type="SUPFAM" id="SSF51556">
    <property type="entry name" value="Metallo-dependent hydrolases"/>
    <property type="match status" value="1"/>
</dbReference>
<protein>
    <submittedName>
        <fullName evidence="1">Amidohydrolase family enzyme</fullName>
    </submittedName>
</protein>
<dbReference type="Pfam" id="PF01979">
    <property type="entry name" value="Amidohydro_1"/>
    <property type="match status" value="1"/>
</dbReference>
<dbReference type="STRING" id="2518989.IMCC3088_216"/>
<reference evidence="1 2" key="1">
    <citation type="journal article" date="2011" name="J. Bacteriol.">
        <title>Genome sequence of strain IMCC3088, a proteorhodopsin-containing marine bacterium belonging to the OM60/NOR5 clade.</title>
        <authorList>
            <person name="Jang Y."/>
            <person name="Oh H.M."/>
            <person name="Kang I."/>
            <person name="Lee K."/>
            <person name="Yang S.J."/>
            <person name="Cho J.C."/>
        </authorList>
    </citation>
    <scope>NUCLEOTIDE SEQUENCE [LARGE SCALE GENOMIC DNA]</scope>
    <source>
        <strain evidence="1 2">IMCC3088</strain>
    </source>
</reference>
<gene>
    <name evidence="1" type="ORF">IMCC3088_216</name>
</gene>
<dbReference type="Proteomes" id="UP000005615">
    <property type="component" value="Unassembled WGS sequence"/>
</dbReference>
<keyword evidence="2" id="KW-1185">Reference proteome</keyword>
<evidence type="ECO:0000313" key="2">
    <source>
        <dbReference type="Proteomes" id="UP000005615"/>
    </source>
</evidence>
<name>F3KZA5_9GAMM</name>
<dbReference type="Gene3D" id="2.30.40.10">
    <property type="entry name" value="Urease, subunit C, domain 1"/>
    <property type="match status" value="2"/>
</dbReference>
<dbReference type="PANTHER" id="PTHR43135">
    <property type="entry name" value="ALPHA-D-RIBOSE 1-METHYLPHOSPHONATE 5-TRIPHOSPHATE DIPHOSPHATASE"/>
    <property type="match status" value="1"/>
</dbReference>
<dbReference type="InterPro" id="IPR006680">
    <property type="entry name" value="Amidohydro-rel"/>
</dbReference>
<dbReference type="SUPFAM" id="SSF51338">
    <property type="entry name" value="Composite domain of metallo-dependent hydrolases"/>
    <property type="match status" value="1"/>
</dbReference>
<dbReference type="GO" id="GO:0016810">
    <property type="term" value="F:hydrolase activity, acting on carbon-nitrogen (but not peptide) bonds"/>
    <property type="evidence" value="ECO:0007669"/>
    <property type="project" value="InterPro"/>
</dbReference>
<accession>F3KZA5</accession>
<keyword evidence="1" id="KW-0378">Hydrolase</keyword>
<organism evidence="1 2">
    <name type="scientific">Aequoribacter fuscus</name>
    <dbReference type="NCBI Taxonomy" id="2518989"/>
    <lineage>
        <taxon>Bacteria</taxon>
        <taxon>Pseudomonadati</taxon>
        <taxon>Pseudomonadota</taxon>
        <taxon>Gammaproteobacteria</taxon>
        <taxon>Cellvibrionales</taxon>
        <taxon>Halieaceae</taxon>
        <taxon>Aequoribacter</taxon>
    </lineage>
</organism>
<dbReference type="AlphaFoldDB" id="F3KZA5"/>
<dbReference type="InterPro" id="IPR011059">
    <property type="entry name" value="Metal-dep_hydrolase_composite"/>
</dbReference>
<sequence>MKLGKQLLISLVAASSMLAHLSYAAGAAQEGEEIISSILAMGVPAPTIAPPSGEEKLGKFEHLVIANAMVIDGTGAPPQGPLSIHIEGDRIVNITGVGVSSMHLDGDQYGPDVKVIDATGKYVLPGFIDSHVHYGTPSHIFGGALTDSEYVGKLMLAHGITTLRDAGGLMGLGWTLEHKRLAEEGVISSPDIESYVVFPETLNDPDKARDWVRAVKKRGADGIKFLGAAPQALEAAITEAKKLGIGAMFHHSQIAVTRWTVLDSAKAGLDSMEHWYSLPEVMFEEQTVQHYPLDYNYNNEQHRFVEAGKLWRQSAKRGSDKWLETIDQLMAYDLTLVPTFSIYEANRDFSRARTLEWHDEYTMPYMMRAFDPNPKAHGSYHFDWTTQNEVDWQENFRYWMSFVNDYKNAGGRVAAGSDNGFIYGTYGFGYIRELEMLQEAGFHPLEVVKAATSVGAQLLGLNDTGTIEKGKKADLVIVSENPLRNFKVLYGTGHYRYNKALGRTERVQAIDYTIKDGIVFDAKILLTQVRDLVQARKDLEAKAAK</sequence>
<dbReference type="EMBL" id="AEIG01000011">
    <property type="protein sequence ID" value="EGG30592.1"/>
    <property type="molecule type" value="Genomic_DNA"/>
</dbReference>
<dbReference type="RefSeq" id="WP_009574745.1">
    <property type="nucleotide sequence ID" value="NZ_AEIG01000011.1"/>
</dbReference>
<evidence type="ECO:0000313" key="1">
    <source>
        <dbReference type="EMBL" id="EGG30592.1"/>
    </source>
</evidence>
<dbReference type="eggNOG" id="COG1228">
    <property type="taxonomic scope" value="Bacteria"/>
</dbReference>
<dbReference type="InterPro" id="IPR051781">
    <property type="entry name" value="Metallo-dep_Hydrolase"/>
</dbReference>
<comment type="caution">
    <text evidence="1">The sequence shown here is derived from an EMBL/GenBank/DDBJ whole genome shotgun (WGS) entry which is preliminary data.</text>
</comment>